<name>A0ABM9GZ57_STRGL</name>
<dbReference type="Proteomes" id="UP001154015">
    <property type="component" value="Unassembled WGS sequence"/>
</dbReference>
<dbReference type="EMBL" id="CAKXYP010000009">
    <property type="protein sequence ID" value="CAH9416585.1"/>
    <property type="molecule type" value="Genomic_DNA"/>
</dbReference>
<sequence>MSHLAGQKLPGGKGFPEPATATHGSGHQDRGRPPATATRHPPRDASPGRHSV</sequence>
<feature type="region of interest" description="Disordered" evidence="1">
    <location>
        <begin position="1"/>
        <end position="52"/>
    </location>
</feature>
<organism evidence="2 3">
    <name type="scientific">Streptomyces globisporus</name>
    <dbReference type="NCBI Taxonomy" id="1908"/>
    <lineage>
        <taxon>Bacteria</taxon>
        <taxon>Bacillati</taxon>
        <taxon>Actinomycetota</taxon>
        <taxon>Actinomycetes</taxon>
        <taxon>Kitasatosporales</taxon>
        <taxon>Streptomycetaceae</taxon>
        <taxon>Streptomyces</taxon>
    </lineage>
</organism>
<reference evidence="2" key="1">
    <citation type="submission" date="2022-03" db="EMBL/GenBank/DDBJ databases">
        <authorList>
            <person name="Leyn A S."/>
        </authorList>
    </citation>
    <scope>NUCLEOTIDE SEQUENCE</scope>
    <source>
        <strain evidence="2">Streptomyces globisporus 4-3</strain>
    </source>
</reference>
<keyword evidence="3" id="KW-1185">Reference proteome</keyword>
<proteinExistence type="predicted"/>
<evidence type="ECO:0000313" key="3">
    <source>
        <dbReference type="Proteomes" id="UP001154015"/>
    </source>
</evidence>
<gene>
    <name evidence="2" type="ORF">SGL43_03611</name>
</gene>
<accession>A0ABM9GZ57</accession>
<evidence type="ECO:0000313" key="2">
    <source>
        <dbReference type="EMBL" id="CAH9416585.1"/>
    </source>
</evidence>
<feature type="compositionally biased region" description="Basic and acidic residues" evidence="1">
    <location>
        <begin position="41"/>
        <end position="52"/>
    </location>
</feature>
<protein>
    <submittedName>
        <fullName evidence="2">Uncharacterized protein</fullName>
    </submittedName>
</protein>
<comment type="caution">
    <text evidence="2">The sequence shown here is derived from an EMBL/GenBank/DDBJ whole genome shotgun (WGS) entry which is preliminary data.</text>
</comment>
<evidence type="ECO:0000256" key="1">
    <source>
        <dbReference type="SAM" id="MobiDB-lite"/>
    </source>
</evidence>